<evidence type="ECO:0000256" key="8">
    <source>
        <dbReference type="ARBA" id="ARBA00049439"/>
    </source>
</evidence>
<comment type="catalytic activity">
    <reaction evidence="8 9">
        <text>N(2)-acetyl-L-ornithine + L-glutamate = N-acetyl-L-glutamate + L-ornithine</text>
        <dbReference type="Rhea" id="RHEA:15349"/>
        <dbReference type="ChEBI" id="CHEBI:29985"/>
        <dbReference type="ChEBI" id="CHEBI:44337"/>
        <dbReference type="ChEBI" id="CHEBI:46911"/>
        <dbReference type="ChEBI" id="CHEBI:57805"/>
        <dbReference type="EC" id="2.3.1.35"/>
    </reaction>
</comment>
<evidence type="ECO:0000256" key="2">
    <source>
        <dbReference type="ARBA" id="ARBA00011475"/>
    </source>
</evidence>
<evidence type="ECO:0000256" key="1">
    <source>
        <dbReference type="ARBA" id="ARBA00006774"/>
    </source>
</evidence>
<comment type="pathway">
    <text evidence="9">Amino-acid biosynthesis; L-arginine biosynthesis; L-ornithine and N-acetyl-L-glutamate from L-glutamate and N(2)-acetyl-L-ornithine (cyclic): step 1/1.</text>
</comment>
<dbReference type="EC" id="2.3.1.1" evidence="9"/>
<comment type="catalytic activity">
    <reaction evidence="9">
        <text>L-glutamate + acetyl-CoA = N-acetyl-L-glutamate + CoA + H(+)</text>
        <dbReference type="Rhea" id="RHEA:24292"/>
        <dbReference type="ChEBI" id="CHEBI:15378"/>
        <dbReference type="ChEBI" id="CHEBI:29985"/>
        <dbReference type="ChEBI" id="CHEBI:44337"/>
        <dbReference type="ChEBI" id="CHEBI:57287"/>
        <dbReference type="ChEBI" id="CHEBI:57288"/>
        <dbReference type="EC" id="2.3.1.1"/>
    </reaction>
</comment>
<dbReference type="SUPFAM" id="SSF56266">
    <property type="entry name" value="DmpA/ArgJ-like"/>
    <property type="match status" value="1"/>
</dbReference>
<organism evidence="10 11">
    <name type="scientific">Desulfuromonas soudanensis</name>
    <dbReference type="NCBI Taxonomy" id="1603606"/>
    <lineage>
        <taxon>Bacteria</taxon>
        <taxon>Pseudomonadati</taxon>
        <taxon>Thermodesulfobacteriota</taxon>
        <taxon>Desulfuromonadia</taxon>
        <taxon>Desulfuromonadales</taxon>
        <taxon>Desulfuromonadaceae</taxon>
        <taxon>Desulfuromonas</taxon>
    </lineage>
</organism>
<name>A0A0M3QFA9_9BACT</name>
<feature type="binding site" evidence="9">
    <location>
        <position position="271"/>
    </location>
    <ligand>
        <name>substrate</name>
    </ligand>
</feature>
<dbReference type="RefSeq" id="WP_232426506.1">
    <property type="nucleotide sequence ID" value="NZ_CP010802.1"/>
</dbReference>
<keyword evidence="5 9" id="KW-0808">Transferase</keyword>
<dbReference type="AlphaFoldDB" id="A0A0M3QFA9"/>
<keyword evidence="7 9" id="KW-0012">Acyltransferase</keyword>
<dbReference type="FunFam" id="3.10.20.340:FF:000001">
    <property type="entry name" value="Arginine biosynthesis bifunctional protein ArgJ, chloroplastic"/>
    <property type="match status" value="1"/>
</dbReference>
<feature type="site" description="Involved in the stabilization of negative charge on the oxyanion by the formation of the oxyanion hole" evidence="9">
    <location>
        <position position="111"/>
    </location>
</feature>
<dbReference type="KEGG" id="des:DSOUD_1117"/>
<dbReference type="STRING" id="1603606.DSOUD_1117"/>
<comment type="function">
    <text evidence="9">Catalyzes two activities which are involved in the cyclic version of arginine biosynthesis: the synthesis of N-acetylglutamate from glutamate and acetyl-CoA as the acetyl donor, and of ornithine by transacetylation between N(2)-acetylornithine and glutamate.</text>
</comment>
<keyword evidence="9" id="KW-0511">Multifunctional enzyme</keyword>
<dbReference type="Gene3D" id="3.60.70.12">
    <property type="entry name" value="L-amino peptidase D-ALA esterase/amidase"/>
    <property type="match status" value="1"/>
</dbReference>
<keyword evidence="6 9" id="KW-0068">Autocatalytic cleavage</keyword>
<dbReference type="PANTHER" id="PTHR23100:SF0">
    <property type="entry name" value="ARGININE BIOSYNTHESIS BIFUNCTIONAL PROTEIN ARGJ, MITOCHONDRIAL"/>
    <property type="match status" value="1"/>
</dbReference>
<dbReference type="HAMAP" id="MF_01106">
    <property type="entry name" value="ArgJ"/>
    <property type="match status" value="1"/>
</dbReference>
<dbReference type="PATRIC" id="fig|1603606.3.peg.1222"/>
<feature type="chain" id="PRO_5023291904" description="Arginine biosynthesis bifunctional protein ArgJ alpha chain" evidence="9">
    <location>
        <begin position="1"/>
        <end position="184"/>
    </location>
</feature>
<proteinExistence type="inferred from homology"/>
<dbReference type="NCBIfam" id="TIGR00120">
    <property type="entry name" value="ArgJ"/>
    <property type="match status" value="1"/>
</dbReference>
<dbReference type="Gene3D" id="3.10.20.340">
    <property type="entry name" value="ArgJ beta chain, C-terminal domain"/>
    <property type="match status" value="1"/>
</dbReference>
<evidence type="ECO:0000256" key="7">
    <source>
        <dbReference type="ARBA" id="ARBA00023315"/>
    </source>
</evidence>
<gene>
    <name evidence="9 10" type="primary">argJ</name>
    <name evidence="10" type="ORF">DSOUD_1117</name>
</gene>
<dbReference type="GO" id="GO:0004358">
    <property type="term" value="F:L-glutamate N-acetyltransferase activity, acting on acetyl-L-ornithine as donor"/>
    <property type="evidence" value="ECO:0007669"/>
    <property type="project" value="UniProtKB-UniRule"/>
</dbReference>
<feature type="binding site" evidence="9">
    <location>
        <position position="185"/>
    </location>
    <ligand>
        <name>substrate</name>
    </ligand>
</feature>
<dbReference type="NCBIfam" id="NF003802">
    <property type="entry name" value="PRK05388.1"/>
    <property type="match status" value="1"/>
</dbReference>
<keyword evidence="9" id="KW-0963">Cytoplasm</keyword>
<evidence type="ECO:0000313" key="11">
    <source>
        <dbReference type="Proteomes" id="UP000057158"/>
    </source>
</evidence>
<feature type="binding site" evidence="9">
    <location>
        <position position="148"/>
    </location>
    <ligand>
        <name>substrate</name>
    </ligand>
</feature>
<dbReference type="Pfam" id="PF01960">
    <property type="entry name" value="ArgJ"/>
    <property type="match status" value="1"/>
</dbReference>
<keyword evidence="11" id="KW-1185">Reference proteome</keyword>
<comment type="pathway">
    <text evidence="9">Amino-acid biosynthesis; L-arginine biosynthesis; N(2)-acetyl-L-ornithine from L-glutamate: step 1/4.</text>
</comment>
<dbReference type="PANTHER" id="PTHR23100">
    <property type="entry name" value="ARGININE BIOSYNTHESIS BIFUNCTIONAL PROTEIN ARGJ"/>
    <property type="match status" value="1"/>
</dbReference>
<dbReference type="InterPro" id="IPR002813">
    <property type="entry name" value="Arg_biosynth_ArgJ"/>
</dbReference>
<dbReference type="InterPro" id="IPR042195">
    <property type="entry name" value="ArgJ_beta_C"/>
</dbReference>
<dbReference type="GO" id="GO:0004042">
    <property type="term" value="F:L-glutamate N-acetyltransferase activity"/>
    <property type="evidence" value="ECO:0007669"/>
    <property type="project" value="UniProtKB-UniRule"/>
</dbReference>
<feature type="binding site" evidence="9">
    <location>
        <position position="394"/>
    </location>
    <ligand>
        <name>substrate</name>
    </ligand>
</feature>
<feature type="active site" description="Nucleophile" evidence="9">
    <location>
        <position position="185"/>
    </location>
</feature>
<keyword evidence="4 9" id="KW-0028">Amino-acid biosynthesis</keyword>
<dbReference type="GO" id="GO:0006592">
    <property type="term" value="P:ornithine biosynthetic process"/>
    <property type="evidence" value="ECO:0007669"/>
    <property type="project" value="TreeGrafter"/>
</dbReference>
<dbReference type="GO" id="GO:0005737">
    <property type="term" value="C:cytoplasm"/>
    <property type="evidence" value="ECO:0007669"/>
    <property type="project" value="UniProtKB-SubCell"/>
</dbReference>
<dbReference type="EC" id="2.3.1.35" evidence="9"/>
<reference evidence="10 11" key="1">
    <citation type="submission" date="2015-07" db="EMBL/GenBank/DDBJ databases">
        <title>Isolation and Genomic Characterization of a Novel Halophilic Metal-Reducing Deltaproteobacterium from the Deep Subsurface.</title>
        <authorList>
            <person name="Badalamenti J.P."/>
            <person name="Summers Z.M."/>
            <person name="Gralnick J.A."/>
            <person name="Bond D.R."/>
        </authorList>
    </citation>
    <scope>NUCLEOTIDE SEQUENCE [LARGE SCALE GENOMIC DNA]</scope>
    <source>
        <strain evidence="10 11">WTL</strain>
    </source>
</reference>
<dbReference type="FunFam" id="3.60.70.12:FF:000001">
    <property type="entry name" value="Arginine biosynthesis bifunctional protein ArgJ, chloroplastic"/>
    <property type="match status" value="1"/>
</dbReference>
<comment type="similarity">
    <text evidence="1 9">Belongs to the ArgJ family.</text>
</comment>
<evidence type="ECO:0000256" key="4">
    <source>
        <dbReference type="ARBA" id="ARBA00022605"/>
    </source>
</evidence>
<evidence type="ECO:0000256" key="6">
    <source>
        <dbReference type="ARBA" id="ARBA00022813"/>
    </source>
</evidence>
<feature type="binding site" evidence="9">
    <location>
        <position position="174"/>
    </location>
    <ligand>
        <name>substrate</name>
    </ligand>
</feature>
<dbReference type="Proteomes" id="UP000057158">
    <property type="component" value="Chromosome"/>
</dbReference>
<dbReference type="CDD" id="cd02152">
    <property type="entry name" value="OAT"/>
    <property type="match status" value="1"/>
</dbReference>
<dbReference type="UniPathway" id="UPA00068">
    <property type="reaction ID" value="UER00106"/>
</dbReference>
<comment type="subcellular location">
    <subcellularLocation>
        <location evidence="9">Cytoplasm</location>
    </subcellularLocation>
</comment>
<accession>A0A0M3QFA9</accession>
<feature type="binding site" evidence="9">
    <location>
        <position position="399"/>
    </location>
    <ligand>
        <name>substrate</name>
    </ligand>
</feature>
<evidence type="ECO:0000256" key="3">
    <source>
        <dbReference type="ARBA" id="ARBA00022571"/>
    </source>
</evidence>
<evidence type="ECO:0000313" key="10">
    <source>
        <dbReference type="EMBL" id="ALC15899.1"/>
    </source>
</evidence>
<protein>
    <recommendedName>
        <fullName evidence="9">Arginine biosynthesis bifunctional protein ArgJ</fullName>
    </recommendedName>
    <domain>
        <recommendedName>
            <fullName evidence="9">Glutamate N-acetyltransferase</fullName>
            <ecNumber evidence="9">2.3.1.35</ecNumber>
        </recommendedName>
        <alternativeName>
            <fullName evidence="9">Ornithine acetyltransferase</fullName>
            <shortName evidence="9">OATase</shortName>
        </alternativeName>
        <alternativeName>
            <fullName evidence="9">Ornithine transacetylase</fullName>
        </alternativeName>
    </domain>
    <domain>
        <recommendedName>
            <fullName evidence="9">Amino-acid acetyltransferase</fullName>
            <ecNumber evidence="9">2.3.1.1</ecNumber>
        </recommendedName>
        <alternativeName>
            <fullName evidence="9">N-acetylglutamate synthase</fullName>
            <shortName evidence="9">AGSase</shortName>
        </alternativeName>
    </domain>
    <component>
        <recommendedName>
            <fullName evidence="9">Arginine biosynthesis bifunctional protein ArgJ alpha chain</fullName>
        </recommendedName>
    </component>
    <component>
        <recommendedName>
            <fullName evidence="9">Arginine biosynthesis bifunctional protein ArgJ beta chain</fullName>
        </recommendedName>
    </component>
</protein>
<comment type="subunit">
    <text evidence="2 9">Heterotetramer of two alpha and two beta chains.</text>
</comment>
<dbReference type="InterPro" id="IPR016117">
    <property type="entry name" value="ArgJ-like_dom_sf"/>
</dbReference>
<dbReference type="EMBL" id="CP010802">
    <property type="protein sequence ID" value="ALC15899.1"/>
    <property type="molecule type" value="Genomic_DNA"/>
</dbReference>
<sequence length="399" mass="41747">MDQGMIKGVQGFRFATRPAGIRKAGRTDLALIFSEVPALCAGVFTTNKVVAAPVTLTAPRIRRGECQAILVNSGNANACTGEPGLQNARRCGDLAARALGIDPELVAVSSTGVIGAPLPMDRFEEHVPLLAADLAADGAMAVAEAIMTTDSFPKVSAAQGEAGGRPYTILGVAKGAGMIHPNMATMLAFVLTDAAVEPALLDQALRQGVDLSFNSITVDRDTSTNDMVLVLANGLAANPVICRGTPEGEAFAAELNAILLDLAKMIVRDGEGATKLVEIRVRGAVSYGEARQAACSVATSNLVKTAFFGEDANWGRIIAAVGYSGAEVDPEKIDILFGDVQVVRNGLTTGKELEERATAILKTPEFTVTVDLHLGDGAASYYTSDLTYDYVKINAAYRT</sequence>
<feature type="site" description="Cleavage; by autolysis" evidence="9">
    <location>
        <begin position="184"/>
        <end position="185"/>
    </location>
</feature>
<feature type="site" description="Involved in the stabilization of negative charge on the oxyanion by the formation of the oxyanion hole" evidence="9">
    <location>
        <position position="112"/>
    </location>
</feature>
<feature type="chain" id="PRO_5023291905" description="Arginine biosynthesis bifunctional protein ArgJ beta chain" evidence="9">
    <location>
        <begin position="185"/>
        <end position="399"/>
    </location>
</feature>
<evidence type="ECO:0000256" key="9">
    <source>
        <dbReference type="HAMAP-Rule" id="MF_01106"/>
    </source>
</evidence>
<dbReference type="GO" id="GO:0006526">
    <property type="term" value="P:L-arginine biosynthetic process"/>
    <property type="evidence" value="ECO:0007669"/>
    <property type="project" value="UniProtKB-UniRule"/>
</dbReference>
<keyword evidence="3 9" id="KW-0055">Arginine biosynthesis</keyword>
<evidence type="ECO:0000256" key="5">
    <source>
        <dbReference type="ARBA" id="ARBA00022679"/>
    </source>
</evidence>